<protein>
    <recommendedName>
        <fullName evidence="1">HEPN AbiJ-N-terminal domain-containing protein</fullName>
    </recommendedName>
</protein>
<sequence>MSDLFSKRFGYRQASEAEITVREDAPHELRGVVIQVAYQCGFGPSNLRSLLCGILRKRPDTSNWSEYPNIDREVRELIDNCEWFRVYDVIEGIAQCMNETPFSYAPEKFQYEMNEYFIENGIGWKLTEAGIEIRGPATFEQTFHNAVEQLQGSGFFVAKNELKESLHDLSRRPVPDITGAIQHSMAAMECVAREACGDKKATLGDIMKRYAGLIPRPLDDAVSKAWGFASENARHLRETSNPSFDEAELIVGMSCAIASYLAKKNQQVPLGK</sequence>
<keyword evidence="3" id="KW-1185">Reference proteome</keyword>
<dbReference type="AlphaFoldDB" id="B9M288"/>
<organism evidence="2 3">
    <name type="scientific">Geotalea daltonii (strain DSM 22248 / JCM 15807 / FRC-32)</name>
    <name type="common">Geobacter daltonii</name>
    <dbReference type="NCBI Taxonomy" id="316067"/>
    <lineage>
        <taxon>Bacteria</taxon>
        <taxon>Pseudomonadati</taxon>
        <taxon>Thermodesulfobacteriota</taxon>
        <taxon>Desulfuromonadia</taxon>
        <taxon>Geobacterales</taxon>
        <taxon>Geobacteraceae</taxon>
        <taxon>Geotalea</taxon>
    </lineage>
</organism>
<dbReference type="eggNOG" id="ENOG502Z8SI">
    <property type="taxonomic scope" value="Bacteria"/>
</dbReference>
<feature type="domain" description="HEPN AbiJ-N-terminal" evidence="1">
    <location>
        <begin position="3"/>
        <end position="148"/>
    </location>
</feature>
<name>B9M288_GEODF</name>
<dbReference type="Proteomes" id="UP000007721">
    <property type="component" value="Chromosome"/>
</dbReference>
<dbReference type="KEGG" id="geo:Geob_2862"/>
<dbReference type="HOGENOM" id="CLU_091700_0_0_7"/>
<dbReference type="EMBL" id="CP001390">
    <property type="protein sequence ID" value="ACM21206.1"/>
    <property type="molecule type" value="Genomic_DNA"/>
</dbReference>
<reference evidence="2 3" key="1">
    <citation type="submission" date="2009-01" db="EMBL/GenBank/DDBJ databases">
        <title>Complete sequence of Geobacter sp. FRC-32.</title>
        <authorList>
            <consortium name="US DOE Joint Genome Institute"/>
            <person name="Lucas S."/>
            <person name="Copeland A."/>
            <person name="Lapidus A."/>
            <person name="Glavina del Rio T."/>
            <person name="Dalin E."/>
            <person name="Tice H."/>
            <person name="Bruce D."/>
            <person name="Goodwin L."/>
            <person name="Pitluck S."/>
            <person name="Saunders E."/>
            <person name="Brettin T."/>
            <person name="Detter J.C."/>
            <person name="Han C."/>
            <person name="Larimer F."/>
            <person name="Land M."/>
            <person name="Hauser L."/>
            <person name="Kyrpides N."/>
            <person name="Ovchinnikova G."/>
            <person name="Kostka J."/>
            <person name="Richardson P."/>
        </authorList>
    </citation>
    <scope>NUCLEOTIDE SEQUENCE [LARGE SCALE GENOMIC DNA]</scope>
    <source>
        <strain evidence="3">DSM 22248 / JCM 15807 / FRC-32</strain>
    </source>
</reference>
<dbReference type="Pfam" id="PF18863">
    <property type="entry name" value="AbiJ_NTD4"/>
    <property type="match status" value="1"/>
</dbReference>
<dbReference type="OrthoDB" id="9786278at2"/>
<accession>B9M288</accession>
<dbReference type="RefSeq" id="WP_012647934.1">
    <property type="nucleotide sequence ID" value="NC_011979.1"/>
</dbReference>
<dbReference type="STRING" id="316067.Geob_2862"/>
<evidence type="ECO:0000313" key="3">
    <source>
        <dbReference type="Proteomes" id="UP000007721"/>
    </source>
</evidence>
<evidence type="ECO:0000259" key="1">
    <source>
        <dbReference type="Pfam" id="PF18863"/>
    </source>
</evidence>
<dbReference type="InterPro" id="IPR049503">
    <property type="entry name" value="AbiJ_NTD4"/>
</dbReference>
<proteinExistence type="predicted"/>
<gene>
    <name evidence="2" type="ordered locus">Geob_2862</name>
</gene>
<evidence type="ECO:0000313" key="2">
    <source>
        <dbReference type="EMBL" id="ACM21206.1"/>
    </source>
</evidence>